<evidence type="ECO:0000256" key="8">
    <source>
        <dbReference type="ARBA" id="ARBA00022741"/>
    </source>
</evidence>
<dbReference type="AlphaFoldDB" id="A0A7J0BHZ3"/>
<evidence type="ECO:0000256" key="6">
    <source>
        <dbReference type="ARBA" id="ARBA00022679"/>
    </source>
</evidence>
<dbReference type="Gene3D" id="1.10.287.130">
    <property type="match status" value="1"/>
</dbReference>
<keyword evidence="20" id="KW-1185">Reference proteome</keyword>
<dbReference type="PROSITE" id="PS50110">
    <property type="entry name" value="RESPONSE_REGULATORY"/>
    <property type="match status" value="2"/>
</dbReference>
<keyword evidence="5 16" id="KW-0597">Phosphoprotein</keyword>
<dbReference type="PANTHER" id="PTHR45339">
    <property type="entry name" value="HYBRID SIGNAL TRANSDUCTION HISTIDINE KINASE J"/>
    <property type="match status" value="1"/>
</dbReference>
<keyword evidence="11" id="KW-1133">Transmembrane helix</keyword>
<dbReference type="Pfam" id="PF00072">
    <property type="entry name" value="Response_reg"/>
    <property type="match status" value="2"/>
</dbReference>
<dbReference type="InterPro" id="IPR011006">
    <property type="entry name" value="CheY-like_superfamily"/>
</dbReference>
<dbReference type="EMBL" id="BLVO01000012">
    <property type="protein sequence ID" value="GFM32704.1"/>
    <property type="molecule type" value="Genomic_DNA"/>
</dbReference>
<keyword evidence="8" id="KW-0547">Nucleotide-binding</keyword>
<evidence type="ECO:0000259" key="18">
    <source>
        <dbReference type="PROSITE" id="PS50110"/>
    </source>
</evidence>
<dbReference type="Gene3D" id="1.20.120.160">
    <property type="entry name" value="HPT domain"/>
    <property type="match status" value="1"/>
</dbReference>
<evidence type="ECO:0000256" key="15">
    <source>
        <dbReference type="ARBA" id="ARBA00068150"/>
    </source>
</evidence>
<evidence type="ECO:0000256" key="2">
    <source>
        <dbReference type="ARBA" id="ARBA00004651"/>
    </source>
</evidence>
<dbReference type="SMART" id="SM00448">
    <property type="entry name" value="REC"/>
    <property type="match status" value="2"/>
</dbReference>
<gene>
    <name evidence="19" type="ORF">DSM101010T_10690</name>
</gene>
<comment type="subunit">
    <text evidence="14">At low DSF concentrations, interacts with RpfF.</text>
</comment>
<evidence type="ECO:0000313" key="20">
    <source>
        <dbReference type="Proteomes" id="UP000503840"/>
    </source>
</evidence>
<dbReference type="InterPro" id="IPR003661">
    <property type="entry name" value="HisK_dim/P_dom"/>
</dbReference>
<keyword evidence="12" id="KW-0902">Two-component regulatory system</keyword>
<dbReference type="CDD" id="cd17546">
    <property type="entry name" value="REC_hyHK_CKI1_RcsC-like"/>
    <property type="match status" value="1"/>
</dbReference>
<dbReference type="PROSITE" id="PS50109">
    <property type="entry name" value="HIS_KIN"/>
    <property type="match status" value="1"/>
</dbReference>
<feature type="domain" description="Histidine kinase" evidence="17">
    <location>
        <begin position="148"/>
        <end position="380"/>
    </location>
</feature>
<dbReference type="SUPFAM" id="SSF47226">
    <property type="entry name" value="Histidine-containing phosphotransfer domain, HPT domain"/>
    <property type="match status" value="1"/>
</dbReference>
<keyword evidence="13" id="KW-0472">Membrane</keyword>
<evidence type="ECO:0000256" key="10">
    <source>
        <dbReference type="ARBA" id="ARBA00022840"/>
    </source>
</evidence>
<feature type="modified residue" description="4-aspartylphosphate" evidence="16">
    <location>
        <position position="54"/>
    </location>
</feature>
<dbReference type="FunFam" id="3.30.565.10:FF:000010">
    <property type="entry name" value="Sensor histidine kinase RcsC"/>
    <property type="match status" value="1"/>
</dbReference>
<dbReference type="Gene3D" id="3.40.50.2300">
    <property type="match status" value="2"/>
</dbReference>
<evidence type="ECO:0000259" key="17">
    <source>
        <dbReference type="PROSITE" id="PS50109"/>
    </source>
</evidence>
<evidence type="ECO:0000256" key="16">
    <source>
        <dbReference type="PROSITE-ProRule" id="PRU00169"/>
    </source>
</evidence>
<feature type="domain" description="Response regulatory" evidence="18">
    <location>
        <begin position="4"/>
        <end position="119"/>
    </location>
</feature>
<comment type="caution">
    <text evidence="19">The sequence shown here is derived from an EMBL/GenBank/DDBJ whole genome shotgun (WGS) entry which is preliminary data.</text>
</comment>
<dbReference type="InterPro" id="IPR001789">
    <property type="entry name" value="Sig_transdc_resp-reg_receiver"/>
</dbReference>
<proteinExistence type="predicted"/>
<dbReference type="SMART" id="SM00388">
    <property type="entry name" value="HisKA"/>
    <property type="match status" value="1"/>
</dbReference>
<evidence type="ECO:0000256" key="11">
    <source>
        <dbReference type="ARBA" id="ARBA00022989"/>
    </source>
</evidence>
<evidence type="ECO:0000256" key="14">
    <source>
        <dbReference type="ARBA" id="ARBA00064003"/>
    </source>
</evidence>
<dbReference type="GO" id="GO:0000155">
    <property type="term" value="F:phosphorelay sensor kinase activity"/>
    <property type="evidence" value="ECO:0007669"/>
    <property type="project" value="InterPro"/>
</dbReference>
<feature type="domain" description="Response regulatory" evidence="18">
    <location>
        <begin position="402"/>
        <end position="521"/>
    </location>
</feature>
<dbReference type="Pfam" id="PF00512">
    <property type="entry name" value="HisKA"/>
    <property type="match status" value="1"/>
</dbReference>
<evidence type="ECO:0000256" key="3">
    <source>
        <dbReference type="ARBA" id="ARBA00012438"/>
    </source>
</evidence>
<evidence type="ECO:0000256" key="5">
    <source>
        <dbReference type="ARBA" id="ARBA00022553"/>
    </source>
</evidence>
<organism evidence="19 20">
    <name type="scientific">Desulfovibrio subterraneus</name>
    <dbReference type="NCBI Taxonomy" id="2718620"/>
    <lineage>
        <taxon>Bacteria</taxon>
        <taxon>Pseudomonadati</taxon>
        <taxon>Thermodesulfobacteriota</taxon>
        <taxon>Desulfovibrionia</taxon>
        <taxon>Desulfovibrionales</taxon>
        <taxon>Desulfovibrionaceae</taxon>
        <taxon>Desulfovibrio</taxon>
    </lineage>
</organism>
<dbReference type="SUPFAM" id="SSF52172">
    <property type="entry name" value="CheY-like"/>
    <property type="match status" value="2"/>
</dbReference>
<dbReference type="InterPro" id="IPR036890">
    <property type="entry name" value="HATPase_C_sf"/>
</dbReference>
<dbReference type="GO" id="GO:0005886">
    <property type="term" value="C:plasma membrane"/>
    <property type="evidence" value="ECO:0007669"/>
    <property type="project" value="UniProtKB-SubCell"/>
</dbReference>
<keyword evidence="7" id="KW-0812">Transmembrane</keyword>
<dbReference type="SUPFAM" id="SSF55874">
    <property type="entry name" value="ATPase domain of HSP90 chaperone/DNA topoisomerase II/histidine kinase"/>
    <property type="match status" value="1"/>
</dbReference>
<dbReference type="InterPro" id="IPR004358">
    <property type="entry name" value="Sig_transdc_His_kin-like_C"/>
</dbReference>
<evidence type="ECO:0000313" key="19">
    <source>
        <dbReference type="EMBL" id="GFM32704.1"/>
    </source>
</evidence>
<dbReference type="InterPro" id="IPR036097">
    <property type="entry name" value="HisK_dim/P_sf"/>
</dbReference>
<accession>A0A7J0BHZ3</accession>
<keyword evidence="6" id="KW-0808">Transferase</keyword>
<dbReference type="GO" id="GO:0005524">
    <property type="term" value="F:ATP binding"/>
    <property type="evidence" value="ECO:0007669"/>
    <property type="project" value="UniProtKB-KW"/>
</dbReference>
<comment type="subcellular location">
    <subcellularLocation>
        <location evidence="2">Cell membrane</location>
        <topology evidence="2">Multi-pass membrane protein</topology>
    </subcellularLocation>
</comment>
<dbReference type="CDD" id="cd16922">
    <property type="entry name" value="HATPase_EvgS-ArcB-TorS-like"/>
    <property type="match status" value="1"/>
</dbReference>
<dbReference type="PANTHER" id="PTHR45339:SF1">
    <property type="entry name" value="HYBRID SIGNAL TRANSDUCTION HISTIDINE KINASE J"/>
    <property type="match status" value="1"/>
</dbReference>
<evidence type="ECO:0000256" key="4">
    <source>
        <dbReference type="ARBA" id="ARBA00022475"/>
    </source>
</evidence>
<keyword evidence="9 19" id="KW-0418">Kinase</keyword>
<comment type="caution">
    <text evidence="16">Lacks conserved residue(s) required for the propagation of feature annotation.</text>
</comment>
<comment type="catalytic activity">
    <reaction evidence="1">
        <text>ATP + protein L-histidine = ADP + protein N-phospho-L-histidine.</text>
        <dbReference type="EC" id="2.7.13.3"/>
    </reaction>
</comment>
<sequence length="668" mass="73651">MSLSILVVDDEQIVALDIRRTLERLGYAVPAIVADGETSISKASELRPSLVLMDIRLKGEMDGIQAASIITGKLNIPVIYLTAYSDEATLERAKASNPFGFLIKPFEERELHSTIEIALLKHRSERNLDEARRRAEQDNLAKSGYFADMSHEIRNSLNGIVGMTDLALDTDLSTEQREYLSTVLDSAEHLLSILNDVLDISRIEARKLSLTERPFELAGCVSKAVRTVRPDAEKKGLQLEWRIAPDVPKAMVGDAGRLQQILLNLLGNAIKFTASGGISVEVNTVQDATGPAIPHAPGRQRTLQLLFSVRDTGMGIPEDRQTSIFERYRQVDREGPQDQVGSGLGLAICKELIELMEGAIWVRSRVAHGSTFYFTARLAPTDQPQPERETGAPLLPVEKHLHVLAVDDNLVSRKLLRLLLEKQGHTCVTACNGLEMLAHLAQERFDLVLTNIQMPRMGGLEAVRRIRSGIADGVPQDIPIIAVTAHALKGDRERFLEAGMTDYIAKPIHAARFYRAINRAIHRDASPAEDLPPPDQQRLLHPILDTAGVLERMDGDVTLVREIWQAFLADSADQMLSVRETLRGSSPRLDLTLTEVAIGAAQALQTAARNVGALELSVTVEQCITALRFGERERAEAAIMHVDTVLRHTQSVMDTSMKSLSQPEGETP</sequence>
<keyword evidence="4" id="KW-1003">Cell membrane</keyword>
<dbReference type="CDD" id="cd17534">
    <property type="entry name" value="REC_DC-like"/>
    <property type="match status" value="1"/>
</dbReference>
<evidence type="ECO:0000256" key="13">
    <source>
        <dbReference type="ARBA" id="ARBA00023136"/>
    </source>
</evidence>
<dbReference type="EC" id="2.7.13.3" evidence="3"/>
<dbReference type="InterPro" id="IPR003594">
    <property type="entry name" value="HATPase_dom"/>
</dbReference>
<evidence type="ECO:0000256" key="1">
    <source>
        <dbReference type="ARBA" id="ARBA00000085"/>
    </source>
</evidence>
<evidence type="ECO:0000256" key="9">
    <source>
        <dbReference type="ARBA" id="ARBA00022777"/>
    </source>
</evidence>
<dbReference type="InterPro" id="IPR036641">
    <property type="entry name" value="HPT_dom_sf"/>
</dbReference>
<evidence type="ECO:0000256" key="7">
    <source>
        <dbReference type="ARBA" id="ARBA00022692"/>
    </source>
</evidence>
<evidence type="ECO:0000256" key="12">
    <source>
        <dbReference type="ARBA" id="ARBA00023012"/>
    </source>
</evidence>
<dbReference type="PRINTS" id="PR00344">
    <property type="entry name" value="BCTRLSENSOR"/>
</dbReference>
<dbReference type="FunFam" id="1.10.287.130:FF:000002">
    <property type="entry name" value="Two-component osmosensing histidine kinase"/>
    <property type="match status" value="1"/>
</dbReference>
<protein>
    <recommendedName>
        <fullName evidence="15">Sensory/regulatory protein RpfC</fullName>
        <ecNumber evidence="3">2.7.13.3</ecNumber>
    </recommendedName>
</protein>
<dbReference type="SMART" id="SM00387">
    <property type="entry name" value="HATPase_c"/>
    <property type="match status" value="1"/>
</dbReference>
<dbReference type="Gene3D" id="3.30.565.10">
    <property type="entry name" value="Histidine kinase-like ATPase, C-terminal domain"/>
    <property type="match status" value="1"/>
</dbReference>
<dbReference type="RefSeq" id="WP_243452079.1">
    <property type="nucleotide sequence ID" value="NZ_BLVO01000012.1"/>
</dbReference>
<dbReference type="Proteomes" id="UP000503840">
    <property type="component" value="Unassembled WGS sequence"/>
</dbReference>
<dbReference type="CDD" id="cd00082">
    <property type="entry name" value="HisKA"/>
    <property type="match status" value="1"/>
</dbReference>
<dbReference type="SUPFAM" id="SSF47384">
    <property type="entry name" value="Homodimeric domain of signal transducing histidine kinase"/>
    <property type="match status" value="1"/>
</dbReference>
<name>A0A7J0BHZ3_9BACT</name>
<keyword evidence="10" id="KW-0067">ATP-binding</keyword>
<dbReference type="InterPro" id="IPR005467">
    <property type="entry name" value="His_kinase_dom"/>
</dbReference>
<dbReference type="Pfam" id="PF02518">
    <property type="entry name" value="HATPase_c"/>
    <property type="match status" value="1"/>
</dbReference>
<reference evidence="19 20" key="1">
    <citation type="submission" date="2020-05" db="EMBL/GenBank/DDBJ databases">
        <title>Draft genome sequence of Desulfovibrio sp. strain HN2T.</title>
        <authorList>
            <person name="Ueno A."/>
            <person name="Tamazawa S."/>
            <person name="Tamamura S."/>
            <person name="Murakami T."/>
            <person name="Kiyama T."/>
            <person name="Inomata H."/>
            <person name="Amano Y."/>
            <person name="Miyakawa K."/>
            <person name="Tamaki H."/>
            <person name="Naganuma T."/>
            <person name="Kaneko K."/>
        </authorList>
    </citation>
    <scope>NUCLEOTIDE SEQUENCE [LARGE SCALE GENOMIC DNA]</scope>
    <source>
        <strain evidence="19 20">HN2</strain>
    </source>
</reference>